<dbReference type="PANTHER" id="PTHR12110">
    <property type="entry name" value="HYDROXYPYRUVATE ISOMERASE"/>
    <property type="match status" value="1"/>
</dbReference>
<organism evidence="3 4">
    <name type="scientific">Cryobacterium mannosilyticum</name>
    <dbReference type="NCBI Taxonomy" id="1259190"/>
    <lineage>
        <taxon>Bacteria</taxon>
        <taxon>Bacillati</taxon>
        <taxon>Actinomycetota</taxon>
        <taxon>Actinomycetes</taxon>
        <taxon>Micrococcales</taxon>
        <taxon>Microbacteriaceae</taxon>
        <taxon>Cryobacterium</taxon>
    </lineage>
</organism>
<dbReference type="InterPro" id="IPR013022">
    <property type="entry name" value="Xyl_isomerase-like_TIM-brl"/>
</dbReference>
<evidence type="ECO:0000313" key="4">
    <source>
        <dbReference type="Proteomes" id="UP000297643"/>
    </source>
</evidence>
<dbReference type="EMBL" id="SOFM01000050">
    <property type="protein sequence ID" value="TFB99633.1"/>
    <property type="molecule type" value="Genomic_DNA"/>
</dbReference>
<gene>
    <name evidence="3" type="ORF">E3O32_16405</name>
</gene>
<protein>
    <submittedName>
        <fullName evidence="3">Sugar phosphate isomerase/epimerase</fullName>
    </submittedName>
</protein>
<dbReference type="GO" id="GO:0016853">
    <property type="term" value="F:isomerase activity"/>
    <property type="evidence" value="ECO:0007669"/>
    <property type="project" value="UniProtKB-KW"/>
</dbReference>
<dbReference type="InterPro" id="IPR050312">
    <property type="entry name" value="IolE/XylAMocC-like"/>
</dbReference>
<keyword evidence="1" id="KW-0119">Carbohydrate metabolism</keyword>
<dbReference type="SUPFAM" id="SSF51658">
    <property type="entry name" value="Xylose isomerase-like"/>
    <property type="match status" value="1"/>
</dbReference>
<reference evidence="3 4" key="1">
    <citation type="submission" date="2019-03" db="EMBL/GenBank/DDBJ databases">
        <title>Genomics of glacier-inhabiting Cryobacterium strains.</title>
        <authorList>
            <person name="Liu Q."/>
            <person name="Xin Y.-H."/>
        </authorList>
    </citation>
    <scope>NUCLEOTIDE SEQUENCE [LARGE SCALE GENOMIC DNA]</scope>
    <source>
        <strain evidence="3 4">RHLT2-21</strain>
    </source>
</reference>
<dbReference type="AlphaFoldDB" id="A0A4R8VZV2"/>
<dbReference type="InterPro" id="IPR036237">
    <property type="entry name" value="Xyl_isomerase-like_sf"/>
</dbReference>
<evidence type="ECO:0000313" key="3">
    <source>
        <dbReference type="EMBL" id="TFB99633.1"/>
    </source>
</evidence>
<feature type="domain" description="Xylose isomerase-like TIM barrel" evidence="2">
    <location>
        <begin position="25"/>
        <end position="234"/>
    </location>
</feature>
<accession>A0A4R8VZV2</accession>
<dbReference type="PANTHER" id="PTHR12110:SF41">
    <property type="entry name" value="INOSOSE DEHYDRATASE"/>
    <property type="match status" value="1"/>
</dbReference>
<sequence length="275" mass="29195">MTTSPSIQLYTVRDAISADLDGAVARLAEIGFTKVEPYAFVERADEYERAFAAAGVSAPSGHASVIDSDDPARTFDAAAQLGIGTVIDPFIPSARWQTADDASRLAGRVNELQVQAAAAGLRFGYHNHNWEFSNRVTGRSIFELFLERLAPDVTLEIDTFWSTVGGADTPALLRSLGERVQFLHIKDGRVAGDIATSLPSSESALEVPDALAKAFRDQVPAGSGDVDIPAILAAAPHALRVVEFDGYSGDIFEGVAASFAWLARNDTAGDTAVAQ</sequence>
<dbReference type="Gene3D" id="3.20.20.150">
    <property type="entry name" value="Divalent-metal-dependent TIM barrel enzymes"/>
    <property type="match status" value="1"/>
</dbReference>
<dbReference type="RefSeq" id="WP_134510911.1">
    <property type="nucleotide sequence ID" value="NZ_SOFM01000050.1"/>
</dbReference>
<keyword evidence="4" id="KW-1185">Reference proteome</keyword>
<comment type="caution">
    <text evidence="3">The sequence shown here is derived from an EMBL/GenBank/DDBJ whole genome shotgun (WGS) entry which is preliminary data.</text>
</comment>
<dbReference type="Pfam" id="PF01261">
    <property type="entry name" value="AP_endonuc_2"/>
    <property type="match status" value="1"/>
</dbReference>
<keyword evidence="3" id="KW-0413">Isomerase</keyword>
<evidence type="ECO:0000256" key="1">
    <source>
        <dbReference type="ARBA" id="ARBA00023277"/>
    </source>
</evidence>
<evidence type="ECO:0000259" key="2">
    <source>
        <dbReference type="Pfam" id="PF01261"/>
    </source>
</evidence>
<name>A0A4R8VZV2_9MICO</name>
<dbReference type="Proteomes" id="UP000297643">
    <property type="component" value="Unassembled WGS sequence"/>
</dbReference>
<proteinExistence type="predicted"/>